<dbReference type="PROSITE" id="PS50921">
    <property type="entry name" value="ANTAR"/>
    <property type="match status" value="1"/>
</dbReference>
<name>A0A6L6WT21_9ACTN</name>
<dbReference type="SMART" id="SM01012">
    <property type="entry name" value="ANTAR"/>
    <property type="match status" value="1"/>
</dbReference>
<protein>
    <submittedName>
        <fullName evidence="5">ANTAR domain-containing protein</fullName>
    </submittedName>
</protein>
<evidence type="ECO:0000256" key="2">
    <source>
        <dbReference type="ARBA" id="ARBA00023163"/>
    </source>
</evidence>
<dbReference type="Pfam" id="PF03861">
    <property type="entry name" value="ANTAR"/>
    <property type="match status" value="1"/>
</dbReference>
<feature type="domain" description="ANTAR" evidence="4">
    <location>
        <begin position="183"/>
        <end position="244"/>
    </location>
</feature>
<evidence type="ECO:0000313" key="5">
    <source>
        <dbReference type="EMBL" id="MVO84698.1"/>
    </source>
</evidence>
<dbReference type="Gene3D" id="1.10.10.10">
    <property type="entry name" value="Winged helix-like DNA-binding domain superfamily/Winged helix DNA-binding domain"/>
    <property type="match status" value="1"/>
</dbReference>
<accession>A0A6L6WT21</accession>
<gene>
    <name evidence="5" type="ORF">GPA10_07935</name>
</gene>
<reference evidence="5 6" key="1">
    <citation type="submission" date="2019-11" db="EMBL/GenBank/DDBJ databases">
        <title>Streptomyces typhae sp. nov., a novel endophytic actinomycete isolated from the root of cattail pollen (Typha angustifolia L.).</title>
        <authorList>
            <person name="Peng C."/>
        </authorList>
    </citation>
    <scope>NUCLEOTIDE SEQUENCE [LARGE SCALE GENOMIC DNA]</scope>
    <source>
        <strain evidence="6">p1417</strain>
    </source>
</reference>
<evidence type="ECO:0000256" key="3">
    <source>
        <dbReference type="SAM" id="MobiDB-lite"/>
    </source>
</evidence>
<keyword evidence="2" id="KW-0804">Transcription</keyword>
<dbReference type="InterPro" id="IPR005561">
    <property type="entry name" value="ANTAR"/>
</dbReference>
<dbReference type="SUPFAM" id="SSF52172">
    <property type="entry name" value="CheY-like"/>
    <property type="match status" value="1"/>
</dbReference>
<dbReference type="EMBL" id="WPNZ01000003">
    <property type="protein sequence ID" value="MVO84698.1"/>
    <property type="molecule type" value="Genomic_DNA"/>
</dbReference>
<dbReference type="AlphaFoldDB" id="A0A6L6WT21"/>
<dbReference type="GO" id="GO:0003723">
    <property type="term" value="F:RNA binding"/>
    <property type="evidence" value="ECO:0007669"/>
    <property type="project" value="InterPro"/>
</dbReference>
<dbReference type="InterPro" id="IPR012074">
    <property type="entry name" value="GAF_ANTAR"/>
</dbReference>
<keyword evidence="1" id="KW-0805">Transcription regulation</keyword>
<evidence type="ECO:0000259" key="4">
    <source>
        <dbReference type="PROSITE" id="PS50921"/>
    </source>
</evidence>
<dbReference type="SUPFAM" id="SSF55781">
    <property type="entry name" value="GAF domain-like"/>
    <property type="match status" value="1"/>
</dbReference>
<dbReference type="InterPro" id="IPR029016">
    <property type="entry name" value="GAF-like_dom_sf"/>
</dbReference>
<dbReference type="Gene3D" id="3.30.450.40">
    <property type="match status" value="1"/>
</dbReference>
<organism evidence="5 6">
    <name type="scientific">Streptomyces typhae</name>
    <dbReference type="NCBI Taxonomy" id="2681492"/>
    <lineage>
        <taxon>Bacteria</taxon>
        <taxon>Bacillati</taxon>
        <taxon>Actinomycetota</taxon>
        <taxon>Actinomycetes</taxon>
        <taxon>Kitasatosporales</taxon>
        <taxon>Streptomycetaceae</taxon>
        <taxon>Streptomyces</taxon>
    </lineage>
</organism>
<dbReference type="Proteomes" id="UP000483802">
    <property type="component" value="Unassembled WGS sequence"/>
</dbReference>
<keyword evidence="6" id="KW-1185">Reference proteome</keyword>
<comment type="caution">
    <text evidence="5">The sequence shown here is derived from an EMBL/GenBank/DDBJ whole genome shotgun (WGS) entry which is preliminary data.</text>
</comment>
<dbReference type="InterPro" id="IPR036388">
    <property type="entry name" value="WH-like_DNA-bd_sf"/>
</dbReference>
<proteinExistence type="predicted"/>
<feature type="region of interest" description="Disordered" evidence="3">
    <location>
        <begin position="250"/>
        <end position="272"/>
    </location>
</feature>
<sequence length="272" mass="29336">MRGRASASRLAAVLLETVDTVSDDFDAERHLCRVSQSCAELLDTLAVGVMYTDTGGSVRLATSSRGTDLARELLENQHRGGPCPDTYGTGQAVPPVRLASADALARWPDFTGRARTQGVGITFTVPLRARERVFGVLNVFSADHLNVRPAVGCPHESEDADALEVARAVADAAAVGLHNHRAYSGYRELSRQLQSALTSRIRIEQAKGMLAERWGTGLDAAFEALRRYSRGRRLAMDTVARMVLEGEVEDLTPLSGGTGRPEQPDQPPSEAL</sequence>
<evidence type="ECO:0000313" key="6">
    <source>
        <dbReference type="Proteomes" id="UP000483802"/>
    </source>
</evidence>
<evidence type="ECO:0000256" key="1">
    <source>
        <dbReference type="ARBA" id="ARBA00023015"/>
    </source>
</evidence>
<dbReference type="InterPro" id="IPR011006">
    <property type="entry name" value="CheY-like_superfamily"/>
</dbReference>
<dbReference type="PIRSF" id="PIRSF036625">
    <property type="entry name" value="GAF_ANTAR"/>
    <property type="match status" value="1"/>
</dbReference>